<protein>
    <submittedName>
        <fullName evidence="2">Uncharacterized protein</fullName>
    </submittedName>
</protein>
<proteinExistence type="predicted"/>
<evidence type="ECO:0000313" key="2">
    <source>
        <dbReference type="EMBL" id="MBD8771657.1"/>
    </source>
</evidence>
<comment type="caution">
    <text evidence="2">The sequence shown here is derived from an EMBL/GenBank/DDBJ whole genome shotgun (WGS) entry which is preliminary data.</text>
</comment>
<name>A0ABR9C4B7_9PSED</name>
<dbReference type="Proteomes" id="UP000620025">
    <property type="component" value="Unassembled WGS sequence"/>
</dbReference>
<gene>
    <name evidence="2" type="ORF">IFT38_19120</name>
</gene>
<organism evidence="2 3">
    <name type="scientific">Pseudomonas coleopterorum</name>
    <dbReference type="NCBI Taxonomy" id="1605838"/>
    <lineage>
        <taxon>Bacteria</taxon>
        <taxon>Pseudomonadati</taxon>
        <taxon>Pseudomonadota</taxon>
        <taxon>Gammaproteobacteria</taxon>
        <taxon>Pseudomonadales</taxon>
        <taxon>Pseudomonadaceae</taxon>
        <taxon>Pseudomonas</taxon>
    </lineage>
</organism>
<feature type="region of interest" description="Disordered" evidence="1">
    <location>
        <begin position="1"/>
        <end position="77"/>
    </location>
</feature>
<dbReference type="RefSeq" id="WP_191999913.1">
    <property type="nucleotide sequence ID" value="NZ_JACYWW010000001.1"/>
</dbReference>
<keyword evidence="3" id="KW-1185">Reference proteome</keyword>
<evidence type="ECO:0000313" key="3">
    <source>
        <dbReference type="Proteomes" id="UP000620025"/>
    </source>
</evidence>
<evidence type="ECO:0000256" key="1">
    <source>
        <dbReference type="SAM" id="MobiDB-lite"/>
    </source>
</evidence>
<feature type="compositionally biased region" description="Low complexity" evidence="1">
    <location>
        <begin position="1"/>
        <end position="16"/>
    </location>
</feature>
<sequence length="77" mass="8366">MSDQSLSSTSSNSYPSEDVDPLSPGRTDLNPSDEAGIDELPNNDVDMPKDESTNPYENGVPDIDTDNAEMDDHPNPR</sequence>
<reference evidence="2 3" key="1">
    <citation type="journal article" date="2020" name="FEMS Microbiol. Ecol.">
        <title>Temporal dynamics of bacterial communities during seed development and maturation.</title>
        <authorList>
            <person name="Chesneau G."/>
            <person name="Torres-Cortes G."/>
            <person name="Briand M."/>
            <person name="Darrasse A."/>
            <person name="Preveaux A."/>
            <person name="Marais C."/>
            <person name="Jacques M.A."/>
            <person name="Shade A."/>
            <person name="Barret M."/>
        </authorList>
    </citation>
    <scope>NUCLEOTIDE SEQUENCE [LARGE SCALE GENOMIC DNA]</scope>
    <source>
        <strain evidence="2 3">CFBP13599</strain>
    </source>
</reference>
<accession>A0ABR9C4B7</accession>
<dbReference type="EMBL" id="JACYWZ010000008">
    <property type="protein sequence ID" value="MBD8771657.1"/>
    <property type="molecule type" value="Genomic_DNA"/>
</dbReference>